<keyword evidence="5 7" id="KW-0496">Mitochondrion</keyword>
<keyword evidence="7" id="KW-0809">Transit peptide</keyword>
<comment type="subunit">
    <text evidence="7">Component of the cytochrome c oxidase (complex IV, CIV), a multisubunit enzyme composed of a catalytic core of 3 subunits and several supernumerary subunits. The complex exists as a monomer or a dimer and forms supercomplexes (SCs) in the inner mitochondrial membrane with ubiquinol-cytochrome c oxidoreductase (cytochrome b-c1 complex, complex III, CIII).</text>
</comment>
<dbReference type="AlphaFoldDB" id="A0A409VCB4"/>
<reference evidence="8 9" key="1">
    <citation type="journal article" date="2018" name="Evol. Lett.">
        <title>Horizontal gene cluster transfer increased hallucinogenic mushroom diversity.</title>
        <authorList>
            <person name="Reynolds H.T."/>
            <person name="Vijayakumar V."/>
            <person name="Gluck-Thaler E."/>
            <person name="Korotkin H.B."/>
            <person name="Matheny P.B."/>
            <person name="Slot J.C."/>
        </authorList>
    </citation>
    <scope>NUCLEOTIDE SEQUENCE [LARGE SCALE GENOMIC DNA]</scope>
    <source>
        <strain evidence="8 9">2629</strain>
    </source>
</reference>
<dbReference type="InParanoid" id="A0A409VCB4"/>
<dbReference type="Pfam" id="PF02935">
    <property type="entry name" value="COX7C"/>
    <property type="match status" value="1"/>
</dbReference>
<comment type="pathway">
    <text evidence="2 7">Energy metabolism; oxidative phosphorylation.</text>
</comment>
<dbReference type="GO" id="GO:0045277">
    <property type="term" value="C:respiratory chain complex IV"/>
    <property type="evidence" value="ECO:0007669"/>
    <property type="project" value="UniProtKB-UniRule"/>
</dbReference>
<keyword evidence="6 7" id="KW-0472">Membrane</keyword>
<dbReference type="Proteomes" id="UP000284842">
    <property type="component" value="Unassembled WGS sequence"/>
</dbReference>
<comment type="caution">
    <text evidence="8">The sequence shown here is derived from an EMBL/GenBank/DDBJ whole genome shotgun (WGS) entry which is preliminary data.</text>
</comment>
<evidence type="ECO:0000256" key="4">
    <source>
        <dbReference type="ARBA" id="ARBA00022792"/>
    </source>
</evidence>
<dbReference type="InterPro" id="IPR036636">
    <property type="entry name" value="COX7C/Cox8_sf"/>
</dbReference>
<proteinExistence type="inferred from homology"/>
<dbReference type="Gene3D" id="4.10.49.10">
    <property type="entry name" value="Cytochrome c oxidase subunit VIIc"/>
    <property type="match status" value="1"/>
</dbReference>
<evidence type="ECO:0000256" key="3">
    <source>
        <dbReference type="ARBA" id="ARBA00010514"/>
    </source>
</evidence>
<dbReference type="GO" id="GO:0006123">
    <property type="term" value="P:mitochondrial electron transport, cytochrome c to oxygen"/>
    <property type="evidence" value="ECO:0007669"/>
    <property type="project" value="UniProtKB-UniRule"/>
</dbReference>
<organism evidence="8 9">
    <name type="scientific">Panaeolus cyanescens</name>
    <dbReference type="NCBI Taxonomy" id="181874"/>
    <lineage>
        <taxon>Eukaryota</taxon>
        <taxon>Fungi</taxon>
        <taxon>Dikarya</taxon>
        <taxon>Basidiomycota</taxon>
        <taxon>Agaricomycotina</taxon>
        <taxon>Agaricomycetes</taxon>
        <taxon>Agaricomycetidae</taxon>
        <taxon>Agaricales</taxon>
        <taxon>Agaricineae</taxon>
        <taxon>Galeropsidaceae</taxon>
        <taxon>Panaeolus</taxon>
    </lineage>
</organism>
<comment type="subcellular location">
    <subcellularLocation>
        <location evidence="1 7">Mitochondrion inner membrane</location>
        <topology evidence="1 7">Single-pass membrane protein</topology>
    </subcellularLocation>
</comment>
<comment type="function">
    <text evidence="7">Component of the cytochrome c oxidase, the last enzyme in the mitochondrial electron transport chain which drives oxidative phosphorylation. The respiratory chain contains 3 multisubunit complexes succinate dehydrogenase (complex II, CII), ubiquinol-cytochrome c oxidoreductase (cytochrome b-c1 complex, complex III, CIII) and cytochrome c oxidase (complex IV, CIV), that cooperate to transfer electrons derived from NADH and succinate to molecular oxygen, creating an electrochemical gradient over the inner membrane that drives transmembrane transport and the ATP synthase. Cytochrome c oxidase is the component of the respiratory chain that catalyzes the reduction of oxygen to water. Electrons originating from reduced cytochrome c in the intermembrane space (IMS) are transferred via the dinuclear copper A center (CU(A)) of subunit 2 and heme A of subunit 1 to the active site in subunit 1, a binuclear center (BNC) formed by heme A3 and copper B (CU(B)). The BNC reduces molecular oxygen to 2 water molecules using 4 electrons from cytochrome c in the IMS and 4 protons from the mitochondrial matrix.</text>
</comment>
<gene>
    <name evidence="8" type="ORF">CVT24_008323</name>
</gene>
<keyword evidence="9" id="KW-1185">Reference proteome</keyword>
<evidence type="ECO:0000256" key="2">
    <source>
        <dbReference type="ARBA" id="ARBA00004673"/>
    </source>
</evidence>
<dbReference type="EMBL" id="NHTK01006083">
    <property type="protein sequence ID" value="PPQ64696.1"/>
    <property type="molecule type" value="Genomic_DNA"/>
</dbReference>
<dbReference type="UniPathway" id="UPA00705"/>
<name>A0A409VCB4_9AGAR</name>
<evidence type="ECO:0000256" key="5">
    <source>
        <dbReference type="ARBA" id="ARBA00023128"/>
    </source>
</evidence>
<accession>A0A409VCB4</accession>
<feature type="transmembrane region" description="Helical" evidence="7">
    <location>
        <begin position="54"/>
        <end position="71"/>
    </location>
</feature>
<evidence type="ECO:0000313" key="8">
    <source>
        <dbReference type="EMBL" id="PPQ64696.1"/>
    </source>
</evidence>
<keyword evidence="7" id="KW-1133">Transmembrane helix</keyword>
<evidence type="ECO:0000256" key="7">
    <source>
        <dbReference type="RuleBase" id="RU368123"/>
    </source>
</evidence>
<evidence type="ECO:0000256" key="6">
    <source>
        <dbReference type="ARBA" id="ARBA00023136"/>
    </source>
</evidence>
<keyword evidence="4 7" id="KW-0999">Mitochondrion inner membrane</keyword>
<dbReference type="InterPro" id="IPR004202">
    <property type="entry name" value="COX7C/Cox8"/>
</dbReference>
<dbReference type="STRING" id="181874.A0A409VCB4"/>
<comment type="similarity">
    <text evidence="3 7">Belongs to the cytochrome c oxidase VIIc family.</text>
</comment>
<keyword evidence="7" id="KW-0812">Transmembrane</keyword>
<protein>
    <recommendedName>
        <fullName evidence="7">Cytochrome c oxidase subunit 8, mitochondrial</fullName>
    </recommendedName>
    <alternativeName>
        <fullName evidence="7">Cytochrome c oxidase polypeptide VIII</fullName>
    </alternativeName>
</protein>
<evidence type="ECO:0000256" key="1">
    <source>
        <dbReference type="ARBA" id="ARBA00004434"/>
    </source>
</evidence>
<evidence type="ECO:0000313" key="9">
    <source>
        <dbReference type="Proteomes" id="UP000284842"/>
    </source>
</evidence>
<dbReference type="OrthoDB" id="9974841at2759"/>
<dbReference type="GO" id="GO:0005743">
    <property type="term" value="C:mitochondrial inner membrane"/>
    <property type="evidence" value="ECO:0007669"/>
    <property type="project" value="UniProtKB-SubCell"/>
</dbReference>
<sequence>MAASLIARTALRQRVAVNARSFHASGPARSAHDDYHHLPFAFPGQKKAAFGTKLTLFLVSGFSIPFVASVWQL</sequence>